<keyword evidence="2" id="KW-0547">Nucleotide-binding</keyword>
<keyword evidence="6" id="KW-1185">Reference proteome</keyword>
<evidence type="ECO:0000313" key="6">
    <source>
        <dbReference type="Proteomes" id="UP001498771"/>
    </source>
</evidence>
<keyword evidence="4" id="KW-0807">Transducer</keyword>
<comment type="caution">
    <text evidence="5">The sequence shown here is derived from an EMBL/GenBank/DDBJ whole genome shotgun (WGS) entry which is preliminary data.</text>
</comment>
<gene>
    <name evidence="5" type="ORF">BZA70DRAFT_161333</name>
</gene>
<evidence type="ECO:0000313" key="5">
    <source>
        <dbReference type="EMBL" id="KAK7205514.1"/>
    </source>
</evidence>
<dbReference type="PANTHER" id="PTHR10218:SF302">
    <property type="entry name" value="GUANINE NUCLEOTIDE-BINDING PROTEIN ALPHA-5 SUBUNIT"/>
    <property type="match status" value="1"/>
</dbReference>
<evidence type="ECO:0000256" key="2">
    <source>
        <dbReference type="ARBA" id="ARBA00022741"/>
    </source>
</evidence>
<dbReference type="SUPFAM" id="SSF47895">
    <property type="entry name" value="Transducin (alpha subunit), insertion domain"/>
    <property type="match status" value="1"/>
</dbReference>
<dbReference type="GeneID" id="90035299"/>
<dbReference type="Gene3D" id="3.40.50.300">
    <property type="entry name" value="P-loop containing nucleotide triphosphate hydrolases"/>
    <property type="match status" value="1"/>
</dbReference>
<dbReference type="InterPro" id="IPR011025">
    <property type="entry name" value="GproteinA_insert"/>
</dbReference>
<sequence>MGCGMSAPQNEGKARNDAIEIQLNKDHQDRRSEIKMLLLGAGESGKSTIIKQMKLIHEGGYSRNERLSFREVIFSNTVQSMKVIVEAMGSLGIPLADPQNTVHAQLIYDLPNQIESETMAPDVGAAIASLWKDGGVQVAFSRAREYQLNDSAKYYFDSIERVADPNYVPSDQDVLRSRVKSTGITETTFMIGSLTYRMLDVGGQRSERKKWIHCFENVTTILFMAAISEYDQMLFEDETVNRMTEALTLFESICNSHWFISTSVILFLNKTDIFKEKIGRSPLHNYLPGFTGNNSSYEETSNYILQCFVVLNRTDTKQLYTHFTCATDTNHMRFVMAAVNDIIIQENLRESGMM</sequence>
<dbReference type="CDD" id="cd00066">
    <property type="entry name" value="G-alpha"/>
    <property type="match status" value="1"/>
</dbReference>
<dbReference type="PRINTS" id="PR01241">
    <property type="entry name" value="GPROTEINAFNG"/>
</dbReference>
<dbReference type="SUPFAM" id="SSF52540">
    <property type="entry name" value="P-loop containing nucleoside triphosphate hydrolases"/>
    <property type="match status" value="1"/>
</dbReference>
<protein>
    <submittedName>
        <fullName evidence="5">Guanine nucleotide binding protein, alpha subunit</fullName>
    </submittedName>
</protein>
<proteinExistence type="predicted"/>
<dbReference type="InterPro" id="IPR027417">
    <property type="entry name" value="P-loop_NTPase"/>
</dbReference>
<evidence type="ECO:0000256" key="3">
    <source>
        <dbReference type="ARBA" id="ARBA00023134"/>
    </source>
</evidence>
<keyword evidence="3" id="KW-0342">GTP-binding</keyword>
<accession>A0ABR1F6P3</accession>
<dbReference type="PRINTS" id="PR00318">
    <property type="entry name" value="GPROTEINA"/>
</dbReference>
<reference evidence="5 6" key="1">
    <citation type="submission" date="2024-03" db="EMBL/GenBank/DDBJ databases">
        <title>Genome-scale model development and genomic sequencing of the oleaginous clade Lipomyces.</title>
        <authorList>
            <consortium name="Lawrence Berkeley National Laboratory"/>
            <person name="Czajka J.J."/>
            <person name="Han Y."/>
            <person name="Kim J."/>
            <person name="Mondo S.J."/>
            <person name="Hofstad B.A."/>
            <person name="Robles A."/>
            <person name="Haridas S."/>
            <person name="Riley R."/>
            <person name="LaButti K."/>
            <person name="Pangilinan J."/>
            <person name="Andreopoulos W."/>
            <person name="Lipzen A."/>
            <person name="Yan J."/>
            <person name="Wang M."/>
            <person name="Ng V."/>
            <person name="Grigoriev I.V."/>
            <person name="Spatafora J.W."/>
            <person name="Magnuson J.K."/>
            <person name="Baker S.E."/>
            <person name="Pomraning K.R."/>
        </authorList>
    </citation>
    <scope>NUCLEOTIDE SEQUENCE [LARGE SCALE GENOMIC DNA]</scope>
    <source>
        <strain evidence="5 6">Phaff 52-87</strain>
    </source>
</reference>
<dbReference type="PROSITE" id="PS51882">
    <property type="entry name" value="G_ALPHA"/>
    <property type="match status" value="1"/>
</dbReference>
<dbReference type="SMART" id="SM00275">
    <property type="entry name" value="G_alpha"/>
    <property type="match status" value="1"/>
</dbReference>
<dbReference type="RefSeq" id="XP_064768547.1">
    <property type="nucleotide sequence ID" value="XM_064909787.1"/>
</dbReference>
<dbReference type="PANTHER" id="PTHR10218">
    <property type="entry name" value="GTP-BINDING PROTEIN ALPHA SUBUNIT"/>
    <property type="match status" value="1"/>
</dbReference>
<dbReference type="EMBL" id="JBBJBU010000005">
    <property type="protein sequence ID" value="KAK7205514.1"/>
    <property type="molecule type" value="Genomic_DNA"/>
</dbReference>
<evidence type="ECO:0000256" key="1">
    <source>
        <dbReference type="ARBA" id="ARBA00022723"/>
    </source>
</evidence>
<organism evidence="5 6">
    <name type="scientific">Myxozyma melibiosi</name>
    <dbReference type="NCBI Taxonomy" id="54550"/>
    <lineage>
        <taxon>Eukaryota</taxon>
        <taxon>Fungi</taxon>
        <taxon>Dikarya</taxon>
        <taxon>Ascomycota</taxon>
        <taxon>Saccharomycotina</taxon>
        <taxon>Lipomycetes</taxon>
        <taxon>Lipomycetales</taxon>
        <taxon>Lipomycetaceae</taxon>
        <taxon>Myxozyma</taxon>
    </lineage>
</organism>
<dbReference type="Gene3D" id="1.10.400.10">
    <property type="entry name" value="GI Alpha 1, domain 2-like"/>
    <property type="match status" value="1"/>
</dbReference>
<evidence type="ECO:0000256" key="4">
    <source>
        <dbReference type="ARBA" id="ARBA00023224"/>
    </source>
</evidence>
<dbReference type="InterPro" id="IPR001019">
    <property type="entry name" value="Gprotein_alpha_su"/>
</dbReference>
<dbReference type="Proteomes" id="UP001498771">
    <property type="component" value="Unassembled WGS sequence"/>
</dbReference>
<name>A0ABR1F6P3_9ASCO</name>
<keyword evidence="1" id="KW-0479">Metal-binding</keyword>
<dbReference type="Pfam" id="PF00503">
    <property type="entry name" value="G-alpha"/>
    <property type="match status" value="1"/>
</dbReference>
<dbReference type="InterPro" id="IPR002975">
    <property type="entry name" value="Fungi_Gprotein_alpha"/>
</dbReference>